<dbReference type="GO" id="GO:0007165">
    <property type="term" value="P:signal transduction"/>
    <property type="evidence" value="ECO:0007669"/>
    <property type="project" value="InterPro"/>
</dbReference>
<keyword evidence="3" id="KW-1185">Reference proteome</keyword>
<protein>
    <recommendedName>
        <fullName evidence="1">CheW-like domain-containing protein</fullName>
    </recommendedName>
</protein>
<accession>A0A916XD00</accession>
<dbReference type="InterPro" id="IPR039315">
    <property type="entry name" value="CheW"/>
</dbReference>
<dbReference type="GO" id="GO:0006935">
    <property type="term" value="P:chemotaxis"/>
    <property type="evidence" value="ECO:0007669"/>
    <property type="project" value="InterPro"/>
</dbReference>
<dbReference type="Gene3D" id="2.30.30.40">
    <property type="entry name" value="SH3 Domains"/>
    <property type="match status" value="1"/>
</dbReference>
<organism evidence="2 3">
    <name type="scientific">Undibacterium terreum</name>
    <dbReference type="NCBI Taxonomy" id="1224302"/>
    <lineage>
        <taxon>Bacteria</taxon>
        <taxon>Pseudomonadati</taxon>
        <taxon>Pseudomonadota</taxon>
        <taxon>Betaproteobacteria</taxon>
        <taxon>Burkholderiales</taxon>
        <taxon>Oxalobacteraceae</taxon>
        <taxon>Undibacterium</taxon>
    </lineage>
</organism>
<dbReference type="PANTHER" id="PTHR22617">
    <property type="entry name" value="CHEMOTAXIS SENSOR HISTIDINE KINASE-RELATED"/>
    <property type="match status" value="1"/>
</dbReference>
<dbReference type="PROSITE" id="PS50851">
    <property type="entry name" value="CHEW"/>
    <property type="match status" value="1"/>
</dbReference>
<proteinExistence type="predicted"/>
<name>A0A916XD00_9BURK</name>
<dbReference type="Pfam" id="PF01584">
    <property type="entry name" value="CheW"/>
    <property type="match status" value="1"/>
</dbReference>
<feature type="domain" description="CheW-like" evidence="1">
    <location>
        <begin position="696"/>
        <end position="843"/>
    </location>
</feature>
<reference evidence="2" key="2">
    <citation type="submission" date="2020-09" db="EMBL/GenBank/DDBJ databases">
        <authorList>
            <person name="Sun Q."/>
            <person name="Zhou Y."/>
        </authorList>
    </citation>
    <scope>NUCLEOTIDE SEQUENCE</scope>
    <source>
        <strain evidence="2">CGMCC 1.10998</strain>
    </source>
</reference>
<dbReference type="InterPro" id="IPR036061">
    <property type="entry name" value="CheW-like_dom_sf"/>
</dbReference>
<dbReference type="PANTHER" id="PTHR22617:SF23">
    <property type="entry name" value="CHEMOTAXIS PROTEIN CHEW"/>
    <property type="match status" value="1"/>
</dbReference>
<sequence length="861" mass="95754">MQARKQVEEFLPYMPGVAKCERLLRELNFSWRLIESTAKMVCPVEAKAILPTMKTTREGFNSLEQQLITNLAQENITKSVQELHFKAQVIIDIVVRNLFERTADVGFLAMDDAIRAFILDEECDADTLVPRLQAYRDKYTVYDEILILDTQGEVLAHLDDTSEVEYSTDPLIAATLASDTYVESFHHSDLRPGQKRSLIYSRKITHPQDGSAIGVLCLCFPHEVEMAGVFGGLSKTADRSVMLMLDSAGHVISSSDEQHIPSGQKMQLALNGDYEIVTYAGRDYLAKTCAAQNYQGYGGPGWLGHVMIPCEAAFRQREQDALSAYDTPTLAGIMSHAKTFCPPLHEVSVSAEAINLALRRVVWNGKNMSAGQDNDLLRLKSILQEISQTGDETSRVFKDSIHDLYGTVISSGLQDAQFISRLMIDIMDRNLYERANDCRWWALTPDIRRLMASGSLAGSLSRDDAQAITRILEAINALYTAYTRLVVFDANGKIVAASDLHKDGLETVGQMMDATLVRKTLNLPGSQAYCVSEFEPSWLYAERPTYIYCAAIYHPEENRAVGGIGIVFDSEPEFRNILLSSLPARPGAFAAFADRSGRVISSTHAEYPPGSILNPSSAVLQEKNGVSAAQILVHDQQYTMLGHTASFGYREYKNSGDYQNDILGMVFVPIGEQTTASMQDESWNYQDERREPSVDAQEYATFLVDGDVFALPAAYVLEALDIQRMHSASTLKPLIAGVLDYRDNNGESSIFVPVVDMRNLLHPASREDGVLSEIIVVRQGKHTLGLQVGSLHDVLEFGSEQIDPPLDMFRNQTRFVCNLIKTGNHNRMIQVIDFDSVMRHVYEKKSAAEQEAISAEASLDE</sequence>
<dbReference type="AlphaFoldDB" id="A0A916XD00"/>
<dbReference type="SUPFAM" id="SSF50341">
    <property type="entry name" value="CheW-like"/>
    <property type="match status" value="1"/>
</dbReference>
<gene>
    <name evidence="2" type="ORF">GCM10011396_07150</name>
</gene>
<evidence type="ECO:0000313" key="2">
    <source>
        <dbReference type="EMBL" id="GGC62746.1"/>
    </source>
</evidence>
<reference evidence="2" key="1">
    <citation type="journal article" date="2014" name="Int. J. Syst. Evol. Microbiol.">
        <title>Complete genome sequence of Corynebacterium casei LMG S-19264T (=DSM 44701T), isolated from a smear-ripened cheese.</title>
        <authorList>
            <consortium name="US DOE Joint Genome Institute (JGI-PGF)"/>
            <person name="Walter F."/>
            <person name="Albersmeier A."/>
            <person name="Kalinowski J."/>
            <person name="Ruckert C."/>
        </authorList>
    </citation>
    <scope>NUCLEOTIDE SEQUENCE</scope>
    <source>
        <strain evidence="2">CGMCC 1.10998</strain>
    </source>
</reference>
<dbReference type="EMBL" id="BMED01000001">
    <property type="protein sequence ID" value="GGC62746.1"/>
    <property type="molecule type" value="Genomic_DNA"/>
</dbReference>
<evidence type="ECO:0000313" key="3">
    <source>
        <dbReference type="Proteomes" id="UP000637423"/>
    </source>
</evidence>
<dbReference type="CDD" id="cd00588">
    <property type="entry name" value="CheW_like"/>
    <property type="match status" value="1"/>
</dbReference>
<dbReference type="Proteomes" id="UP000637423">
    <property type="component" value="Unassembled WGS sequence"/>
</dbReference>
<dbReference type="GO" id="GO:0005829">
    <property type="term" value="C:cytosol"/>
    <property type="evidence" value="ECO:0007669"/>
    <property type="project" value="TreeGrafter"/>
</dbReference>
<dbReference type="Gene3D" id="2.40.50.180">
    <property type="entry name" value="CheA-289, Domain 4"/>
    <property type="match status" value="1"/>
</dbReference>
<evidence type="ECO:0000259" key="1">
    <source>
        <dbReference type="PROSITE" id="PS50851"/>
    </source>
</evidence>
<dbReference type="InterPro" id="IPR002545">
    <property type="entry name" value="CheW-lke_dom"/>
</dbReference>
<comment type="caution">
    <text evidence="2">The sequence shown here is derived from an EMBL/GenBank/DDBJ whole genome shotgun (WGS) entry which is preliminary data.</text>
</comment>
<dbReference type="RefSeq" id="WP_229750898.1">
    <property type="nucleotide sequence ID" value="NZ_BMED01000001.1"/>
</dbReference>
<dbReference type="SMART" id="SM00260">
    <property type="entry name" value="CheW"/>
    <property type="match status" value="1"/>
</dbReference>